<dbReference type="Pfam" id="PF00339">
    <property type="entry name" value="Arrestin_N"/>
    <property type="match status" value="1"/>
</dbReference>
<dbReference type="OrthoDB" id="3262423at2759"/>
<keyword evidence="4" id="KW-1185">Reference proteome</keyword>
<dbReference type="Gene3D" id="2.60.40.640">
    <property type="match status" value="1"/>
</dbReference>
<dbReference type="AlphaFoldDB" id="A0A9W9AA09"/>
<organism evidence="3 4">
    <name type="scientific">Lentinula aciculospora</name>
    <dbReference type="NCBI Taxonomy" id="153920"/>
    <lineage>
        <taxon>Eukaryota</taxon>
        <taxon>Fungi</taxon>
        <taxon>Dikarya</taxon>
        <taxon>Basidiomycota</taxon>
        <taxon>Agaricomycotina</taxon>
        <taxon>Agaricomycetes</taxon>
        <taxon>Agaricomycetidae</taxon>
        <taxon>Agaricales</taxon>
        <taxon>Marasmiineae</taxon>
        <taxon>Omphalotaceae</taxon>
        <taxon>Lentinula</taxon>
    </lineage>
</organism>
<comment type="caution">
    <text evidence="3">The sequence shown here is derived from an EMBL/GenBank/DDBJ whole genome shotgun (WGS) entry which is preliminary data.</text>
</comment>
<feature type="compositionally biased region" description="Polar residues" evidence="1">
    <location>
        <begin position="475"/>
        <end position="485"/>
    </location>
</feature>
<dbReference type="EMBL" id="JAOTPV010000010">
    <property type="protein sequence ID" value="KAJ4477342.1"/>
    <property type="molecule type" value="Genomic_DNA"/>
</dbReference>
<feature type="domain" description="Arrestin-like N-terminal" evidence="2">
    <location>
        <begin position="75"/>
        <end position="208"/>
    </location>
</feature>
<evidence type="ECO:0000256" key="1">
    <source>
        <dbReference type="SAM" id="MobiDB-lite"/>
    </source>
</evidence>
<feature type="region of interest" description="Disordered" evidence="1">
    <location>
        <begin position="21"/>
        <end position="40"/>
    </location>
</feature>
<name>A0A9W9AA09_9AGAR</name>
<sequence length="485" mass="54372">MESSFDYSNFVHGDNSLPQSVTSLPAYSRRPSPPPRARRGLTEHVVELSSDITNKRAKTWATLRVYSKAPAATLPTFAEGEKITGSVTLDSKISNSRHISCVKVIVSFHSASHVEKRKTGRFRRRTRRRLSVDRVTFLETSTTLWSKDVHATRQNGMHWPFSIHLPGEVVVSSGTMNVQAYALPPTFMERNTRACIRYNLIVHISRSKFREDSNLQMTWIYIPATKPDPPSPLRQLAYQENSPLLGPQDDPRGWYTLPSTKVYGTLFKNRVVEVTLNLSLAQPLSYTRGSVIPVSLTLSSTDSQALDLLSSRQSLTVRLRRKVTSNSAQTFAELNAPWNATQGAILTEPTVEIADAVWWQRPGSVNINETIMNSTMQSKTRLYREMEGEILLPKNLKPTFRISHFGIEYSVVLLPFDTTGFAPSTPAAKFYNGPILEQRVEIVTMFPRGPRPISHSPPGYQEQATHATRSPLPSGRTSVPPSRGR</sequence>
<dbReference type="InterPro" id="IPR011021">
    <property type="entry name" value="Arrestin-like_N"/>
</dbReference>
<reference evidence="3" key="1">
    <citation type="submission" date="2022-08" db="EMBL/GenBank/DDBJ databases">
        <title>A Global Phylogenomic Analysis of the Shiitake Genus Lentinula.</title>
        <authorList>
            <consortium name="DOE Joint Genome Institute"/>
            <person name="Sierra-Patev S."/>
            <person name="Min B."/>
            <person name="Naranjo-Ortiz M."/>
            <person name="Looney B."/>
            <person name="Konkel Z."/>
            <person name="Slot J.C."/>
            <person name="Sakamoto Y."/>
            <person name="Steenwyk J.L."/>
            <person name="Rokas A."/>
            <person name="Carro J."/>
            <person name="Camarero S."/>
            <person name="Ferreira P."/>
            <person name="Molpeceres G."/>
            <person name="Ruiz-Duenas F.J."/>
            <person name="Serrano A."/>
            <person name="Henrissat B."/>
            <person name="Drula E."/>
            <person name="Hughes K.W."/>
            <person name="Mata J.L."/>
            <person name="Ishikawa N.K."/>
            <person name="Vargas-Isla R."/>
            <person name="Ushijima S."/>
            <person name="Smith C.A."/>
            <person name="Ahrendt S."/>
            <person name="Andreopoulos W."/>
            <person name="He G."/>
            <person name="Labutti K."/>
            <person name="Lipzen A."/>
            <person name="Ng V."/>
            <person name="Riley R."/>
            <person name="Sandor L."/>
            <person name="Barry K."/>
            <person name="Martinez A.T."/>
            <person name="Xiao Y."/>
            <person name="Gibbons J.G."/>
            <person name="Terashima K."/>
            <person name="Grigoriev I.V."/>
            <person name="Hibbett D.S."/>
        </authorList>
    </citation>
    <scope>NUCLEOTIDE SEQUENCE</scope>
    <source>
        <strain evidence="3">JLM2183</strain>
    </source>
</reference>
<accession>A0A9W9AA09</accession>
<evidence type="ECO:0000313" key="3">
    <source>
        <dbReference type="EMBL" id="KAJ4477342.1"/>
    </source>
</evidence>
<protein>
    <recommendedName>
        <fullName evidence="2">Arrestin-like N-terminal domain-containing protein</fullName>
    </recommendedName>
</protein>
<dbReference type="InterPro" id="IPR014752">
    <property type="entry name" value="Arrestin-like_C"/>
</dbReference>
<gene>
    <name evidence="3" type="ORF">J3R30DRAFT_3290821</name>
</gene>
<evidence type="ECO:0000259" key="2">
    <source>
        <dbReference type="Pfam" id="PF00339"/>
    </source>
</evidence>
<dbReference type="Proteomes" id="UP001150266">
    <property type="component" value="Unassembled WGS sequence"/>
</dbReference>
<feature type="region of interest" description="Disordered" evidence="1">
    <location>
        <begin position="447"/>
        <end position="485"/>
    </location>
</feature>
<proteinExistence type="predicted"/>
<evidence type="ECO:0000313" key="4">
    <source>
        <dbReference type="Proteomes" id="UP001150266"/>
    </source>
</evidence>